<proteinExistence type="predicted"/>
<dbReference type="InterPro" id="IPR052957">
    <property type="entry name" value="Auxin_embryo_med"/>
</dbReference>
<dbReference type="Proteomes" id="UP001430848">
    <property type="component" value="Unassembled WGS sequence"/>
</dbReference>
<name>A0ABR1P7W9_DIAER</name>
<keyword evidence="2" id="KW-1185">Reference proteome</keyword>
<accession>A0ABR1P7W9</accession>
<dbReference type="Gene3D" id="3.30.565.10">
    <property type="entry name" value="Histidine kinase-like ATPase, C-terminal domain"/>
    <property type="match status" value="1"/>
</dbReference>
<reference evidence="1 2" key="1">
    <citation type="submission" date="2024-02" db="EMBL/GenBank/DDBJ databases">
        <title>De novo assembly and annotation of 12 fungi associated with fruit tree decline syndrome in Ontario, Canada.</title>
        <authorList>
            <person name="Sulman M."/>
            <person name="Ellouze W."/>
            <person name="Ilyukhin E."/>
        </authorList>
    </citation>
    <scope>NUCLEOTIDE SEQUENCE [LARGE SCALE GENOMIC DNA]</scope>
    <source>
        <strain evidence="1 2">M169</strain>
    </source>
</reference>
<dbReference type="InterPro" id="IPR036890">
    <property type="entry name" value="HATPase_C_sf"/>
</dbReference>
<comment type="caution">
    <text evidence="1">The sequence shown here is derived from an EMBL/GenBank/DDBJ whole genome shotgun (WGS) entry which is preliminary data.</text>
</comment>
<protein>
    <submittedName>
        <fullName evidence="1">Uncharacterized protein</fullName>
    </submittedName>
</protein>
<dbReference type="EMBL" id="JAKNSF020000032">
    <property type="protein sequence ID" value="KAK7728664.1"/>
    <property type="molecule type" value="Genomic_DNA"/>
</dbReference>
<organism evidence="1 2">
    <name type="scientific">Diaporthe eres</name>
    <name type="common">Phomopsis oblonga</name>
    <dbReference type="NCBI Taxonomy" id="83184"/>
    <lineage>
        <taxon>Eukaryota</taxon>
        <taxon>Fungi</taxon>
        <taxon>Dikarya</taxon>
        <taxon>Ascomycota</taxon>
        <taxon>Pezizomycotina</taxon>
        <taxon>Sordariomycetes</taxon>
        <taxon>Sordariomycetidae</taxon>
        <taxon>Diaporthales</taxon>
        <taxon>Diaporthaceae</taxon>
        <taxon>Diaporthe</taxon>
        <taxon>Diaporthe eres species complex</taxon>
    </lineage>
</organism>
<gene>
    <name evidence="1" type="ORF">SLS63_006525</name>
</gene>
<dbReference type="PANTHER" id="PTHR32387:SF0">
    <property type="entry name" value="PROTEIN NO VEIN"/>
    <property type="match status" value="1"/>
</dbReference>
<dbReference type="PANTHER" id="PTHR32387">
    <property type="entry name" value="WU:FJ29H11"/>
    <property type="match status" value="1"/>
</dbReference>
<sequence>MDNRASTRAEADGQIQRLREARDIKGEHNDISDDALVSSLNEALNLLSDQLYTTPTHFLLELIQNADDNTYPRSALPTLHLSLYRKGGKKVFRDDCNEIGFTFRQLDALTRIGKSTKKAADGRKGYIGEKGIGFKSVFKVADVVHVASGWYEFKFNRRNAIGMMIPIPFDFPSDDRIKGHTQFLLELNRNEDYRQIRGDLKALGSETLIFLRKLKQLDVSIDGERKTYKLRIEKGNPNFGGETATISETTDQQTKKTKYMIGRQTVEELPPEPRREAVATSEVVVAFAVEDRITPIIKPQQVFAFLPIQNYGFPFLIHADFLLTASRESLEYQCPWNLALRTGIKDAVVKAINRRFVYLDENDDEEGLCYSWPKYLTRHPSGSGFWNTLHNSILDALRNQKVLQSRDRQAVRCFQTPMVVRYVPEAYRFEGETLFDHPSINKTHLSFAYDHVNEPLRSIGVSQLSLSDLCEEFCEWVGRFGVAGLKEKPDKWHSRVATLFYQRGDWIKQKLKQLPIIPLRDGSWVRATETHLYLPSLNKNEHVPSGVNISIIAEDAVRDPSRRRLYEYLDVKQYDPGQVCKLILKLHDRLASVSFDRLVQDLVDDAVYLFEHRSTLDTRGSPGIYFAVHKDGKVIAKRKPRIYTIDPKSKDSVIAKYKDTPGNPFAVLSNRYEARFVENGTSRLFPDFREWLLWSGAFATIPGLVSNSRLTQEWDFLRGQNVLDLLYVVRDQAATTLFPVAKLVEAVPRLKVRCLDGESRMLGSLAVPTLDLKSHCPHLDFADLPEPTSQDWKFLSQYGVITELDTTAILRELQALRRISVGEVDASAIRYLYEALDSDMRGSEDQIVRAFESEPLVFVPKLKAKWRSHKACVWTAHKLLTRVTKLRTYYRNCETLFRSVLGVKEAGIQHVVDEFCQPTSKDDDNVEQHFKAMLSLLAKFHRRSSLTDDQIRKIRSVSVFPILAKRFASGEGLSRIEMRSLRDKEWYIPDIVTFESAFRGKIDILALPVQSTRALKDVLEDLWCEEQFLSKAVTRAVTPDGITVHNVREEQDLHTRLRYVFRLVEGDSDGEIPKISSIRVWSVPSITVTMLIDNIEVTTNDDYFKERIGFDEKSTALVDLLMGAPINKLPGILDKHNVPLPEGSHGDVGTADAEDYLALDGEERYKHRLRTTDALLLYNPCFTPSPPDSAERSDPLAPITK</sequence>
<evidence type="ECO:0000313" key="1">
    <source>
        <dbReference type="EMBL" id="KAK7728664.1"/>
    </source>
</evidence>
<dbReference type="SUPFAM" id="SSF55874">
    <property type="entry name" value="ATPase domain of HSP90 chaperone/DNA topoisomerase II/histidine kinase"/>
    <property type="match status" value="1"/>
</dbReference>
<evidence type="ECO:0000313" key="2">
    <source>
        <dbReference type="Proteomes" id="UP001430848"/>
    </source>
</evidence>